<dbReference type="SMART" id="SM00304">
    <property type="entry name" value="HAMP"/>
    <property type="match status" value="1"/>
</dbReference>
<evidence type="ECO:0000256" key="7">
    <source>
        <dbReference type="ARBA" id="ARBA00022692"/>
    </source>
</evidence>
<dbReference type="Proteomes" id="UP000663918">
    <property type="component" value="Chromosome"/>
</dbReference>
<keyword evidence="7 14" id="KW-0812">Transmembrane</keyword>
<dbReference type="RefSeq" id="WP_207868356.1">
    <property type="nucleotide sequence ID" value="NZ_CP062222.1"/>
</dbReference>
<evidence type="ECO:0000259" key="16">
    <source>
        <dbReference type="PROSITE" id="PS50885"/>
    </source>
</evidence>
<dbReference type="GO" id="GO:0000155">
    <property type="term" value="F:phosphorelay sensor kinase activity"/>
    <property type="evidence" value="ECO:0007669"/>
    <property type="project" value="InterPro"/>
</dbReference>
<keyword evidence="10" id="KW-0067">ATP-binding</keyword>
<dbReference type="PANTHER" id="PTHR44936">
    <property type="entry name" value="SENSOR PROTEIN CREC"/>
    <property type="match status" value="1"/>
</dbReference>
<feature type="domain" description="Histidine kinase" evidence="15">
    <location>
        <begin position="276"/>
        <end position="475"/>
    </location>
</feature>
<dbReference type="KEGG" id="bgoe:IFJ75_11620"/>
<accession>A0A975BYH7</accession>
<keyword evidence="4" id="KW-0997">Cell inner membrane</keyword>
<feature type="transmembrane region" description="Helical" evidence="14">
    <location>
        <begin position="27"/>
        <end position="48"/>
    </location>
</feature>
<dbReference type="InterPro" id="IPR005467">
    <property type="entry name" value="His_kinase_dom"/>
</dbReference>
<dbReference type="EC" id="2.7.13.3" evidence="3"/>
<sequence length="477" mass="51408">MTEAGAGPRTGSQAWIERFLGSMTGRLFVILLFGTGLAALASLSIADVRYRADLMAFRAERTTDRIESYASVLKGLDPTEAADMARTGAAGLQPRPATAVRDKPDLELNRRLSDGRLGEIRAIAWTTESTACRRNDGRDARVVVDASHEKAVQTEAQALGLNPPACWIIDFVDVRGAKFSMVTGAPPPASRPRVLDPWFLGVEALALALLSFFVARFASRPVRQMATAAQALGESLDAPPMAEAGPTEVRQAANAFNTMQTRLRQAMVDKAQVLAAVTHDLQTPLTRLRLRVEKVSDPELKDRLLGDLAATQALVKEGLELARSEPSQEPFARMALDSLLRSIADDEADAGRPVVFTEGCDCDVMVRPRALRRCVANLIENAVVHGGNARISARVEGDKVLLDIEDDGPGIADADLERVLEPFVRLEDSRSRETGGSGLGLTIAGRLARDNRARLVLRSRKPRGLTATLILQGAGPA</sequence>
<evidence type="ECO:0000313" key="17">
    <source>
        <dbReference type="EMBL" id="QTC89941.1"/>
    </source>
</evidence>
<dbReference type="GO" id="GO:0005524">
    <property type="term" value="F:ATP binding"/>
    <property type="evidence" value="ECO:0007669"/>
    <property type="project" value="UniProtKB-KW"/>
</dbReference>
<comment type="subcellular location">
    <subcellularLocation>
        <location evidence="2">Cell inner membrane</location>
        <topology evidence="2">Multi-pass membrane protein</topology>
    </subcellularLocation>
</comment>
<keyword evidence="6" id="KW-0808">Transferase</keyword>
<evidence type="ECO:0000256" key="13">
    <source>
        <dbReference type="ARBA" id="ARBA00023136"/>
    </source>
</evidence>
<dbReference type="Gene3D" id="3.30.565.10">
    <property type="entry name" value="Histidine kinase-like ATPase, C-terminal domain"/>
    <property type="match status" value="1"/>
</dbReference>
<evidence type="ECO:0000256" key="9">
    <source>
        <dbReference type="ARBA" id="ARBA00022777"/>
    </source>
</evidence>
<dbReference type="SUPFAM" id="SSF47384">
    <property type="entry name" value="Homodimeric domain of signal transducing histidine kinase"/>
    <property type="match status" value="1"/>
</dbReference>
<evidence type="ECO:0000256" key="12">
    <source>
        <dbReference type="ARBA" id="ARBA00023012"/>
    </source>
</evidence>
<proteinExistence type="predicted"/>
<dbReference type="InterPro" id="IPR003660">
    <property type="entry name" value="HAMP_dom"/>
</dbReference>
<evidence type="ECO:0000256" key="4">
    <source>
        <dbReference type="ARBA" id="ARBA00022519"/>
    </source>
</evidence>
<dbReference type="CDD" id="cd06225">
    <property type="entry name" value="HAMP"/>
    <property type="match status" value="1"/>
</dbReference>
<evidence type="ECO:0000259" key="15">
    <source>
        <dbReference type="PROSITE" id="PS50109"/>
    </source>
</evidence>
<organism evidence="17 18">
    <name type="scientific">Brevundimonas goettingensis</name>
    <dbReference type="NCBI Taxonomy" id="2774190"/>
    <lineage>
        <taxon>Bacteria</taxon>
        <taxon>Pseudomonadati</taxon>
        <taxon>Pseudomonadota</taxon>
        <taxon>Alphaproteobacteria</taxon>
        <taxon>Caulobacterales</taxon>
        <taxon>Caulobacteraceae</taxon>
        <taxon>Brevundimonas</taxon>
    </lineage>
</organism>
<evidence type="ECO:0000256" key="2">
    <source>
        <dbReference type="ARBA" id="ARBA00004429"/>
    </source>
</evidence>
<dbReference type="GO" id="GO:0005886">
    <property type="term" value="C:plasma membrane"/>
    <property type="evidence" value="ECO:0007669"/>
    <property type="project" value="UniProtKB-SubCell"/>
</dbReference>
<dbReference type="PANTHER" id="PTHR44936:SF5">
    <property type="entry name" value="SENSOR HISTIDINE KINASE ENVZ"/>
    <property type="match status" value="1"/>
</dbReference>
<gene>
    <name evidence="17" type="ORF">IFJ75_11620</name>
</gene>
<dbReference type="InterPro" id="IPR036890">
    <property type="entry name" value="HATPase_C_sf"/>
</dbReference>
<keyword evidence="5" id="KW-0597">Phosphoprotein</keyword>
<dbReference type="InterPro" id="IPR004358">
    <property type="entry name" value="Sig_transdc_His_kin-like_C"/>
</dbReference>
<keyword evidence="18" id="KW-1185">Reference proteome</keyword>
<evidence type="ECO:0000256" key="3">
    <source>
        <dbReference type="ARBA" id="ARBA00012438"/>
    </source>
</evidence>
<dbReference type="AlphaFoldDB" id="A0A975BYH7"/>
<dbReference type="PROSITE" id="PS50109">
    <property type="entry name" value="HIS_KIN"/>
    <property type="match status" value="1"/>
</dbReference>
<dbReference type="SUPFAM" id="SSF55874">
    <property type="entry name" value="ATPase domain of HSP90 chaperone/DNA topoisomerase II/histidine kinase"/>
    <property type="match status" value="1"/>
</dbReference>
<keyword evidence="13 14" id="KW-0472">Membrane</keyword>
<dbReference type="SMART" id="SM00387">
    <property type="entry name" value="HATPase_c"/>
    <property type="match status" value="1"/>
</dbReference>
<comment type="catalytic activity">
    <reaction evidence="1">
        <text>ATP + protein L-histidine = ADP + protein N-phospho-L-histidine.</text>
        <dbReference type="EC" id="2.7.13.3"/>
    </reaction>
</comment>
<evidence type="ECO:0000256" key="8">
    <source>
        <dbReference type="ARBA" id="ARBA00022741"/>
    </source>
</evidence>
<keyword evidence="12" id="KW-0902">Two-component regulatory system</keyword>
<dbReference type="InterPro" id="IPR036097">
    <property type="entry name" value="HisK_dim/P_sf"/>
</dbReference>
<dbReference type="InterPro" id="IPR003594">
    <property type="entry name" value="HATPase_dom"/>
</dbReference>
<dbReference type="PROSITE" id="PS50885">
    <property type="entry name" value="HAMP"/>
    <property type="match status" value="1"/>
</dbReference>
<dbReference type="PRINTS" id="PR00344">
    <property type="entry name" value="BCTRLSENSOR"/>
</dbReference>
<reference evidence="17" key="1">
    <citation type="submission" date="2020-09" db="EMBL/GenBank/DDBJ databases">
        <title>Brevundimonas sp. LVF2 isolated from a puddle in Goettingen, Germany.</title>
        <authorList>
            <person name="Friedrich I."/>
            <person name="Klassen A."/>
            <person name="Hannes N."/>
            <person name="Schneider D."/>
            <person name="Hertel R."/>
            <person name="Daniel R."/>
        </authorList>
    </citation>
    <scope>NUCLEOTIDE SEQUENCE</scope>
    <source>
        <strain evidence="17">LVF2</strain>
    </source>
</reference>
<evidence type="ECO:0000256" key="1">
    <source>
        <dbReference type="ARBA" id="ARBA00000085"/>
    </source>
</evidence>
<dbReference type="Gene3D" id="1.10.287.130">
    <property type="match status" value="1"/>
</dbReference>
<keyword evidence="11 14" id="KW-1133">Transmembrane helix</keyword>
<evidence type="ECO:0000313" key="18">
    <source>
        <dbReference type="Proteomes" id="UP000663918"/>
    </source>
</evidence>
<evidence type="ECO:0000256" key="14">
    <source>
        <dbReference type="SAM" id="Phobius"/>
    </source>
</evidence>
<dbReference type="Pfam" id="PF02518">
    <property type="entry name" value="HATPase_c"/>
    <property type="match status" value="1"/>
</dbReference>
<keyword evidence="8" id="KW-0547">Nucleotide-binding</keyword>
<name>A0A975BYH7_9CAUL</name>
<evidence type="ECO:0000256" key="10">
    <source>
        <dbReference type="ARBA" id="ARBA00022840"/>
    </source>
</evidence>
<evidence type="ECO:0000256" key="11">
    <source>
        <dbReference type="ARBA" id="ARBA00022989"/>
    </source>
</evidence>
<keyword evidence="4" id="KW-1003">Cell membrane</keyword>
<protein>
    <recommendedName>
        <fullName evidence="3">histidine kinase</fullName>
        <ecNumber evidence="3">2.7.13.3</ecNumber>
    </recommendedName>
</protein>
<feature type="domain" description="HAMP" evidence="16">
    <location>
        <begin position="216"/>
        <end position="268"/>
    </location>
</feature>
<dbReference type="InterPro" id="IPR050980">
    <property type="entry name" value="2C_sensor_his_kinase"/>
</dbReference>
<keyword evidence="9" id="KW-0418">Kinase</keyword>
<evidence type="ECO:0000256" key="6">
    <source>
        <dbReference type="ARBA" id="ARBA00022679"/>
    </source>
</evidence>
<evidence type="ECO:0000256" key="5">
    <source>
        <dbReference type="ARBA" id="ARBA00022553"/>
    </source>
</evidence>
<dbReference type="EMBL" id="CP062222">
    <property type="protein sequence ID" value="QTC89941.1"/>
    <property type="molecule type" value="Genomic_DNA"/>
</dbReference>
<dbReference type="Pfam" id="PF00672">
    <property type="entry name" value="HAMP"/>
    <property type="match status" value="1"/>
</dbReference>